<evidence type="ECO:0000256" key="1">
    <source>
        <dbReference type="ARBA" id="ARBA00024353"/>
    </source>
</evidence>
<dbReference type="EMBL" id="RBZN01000065">
    <property type="protein sequence ID" value="RKQ13390.1"/>
    <property type="molecule type" value="Genomic_DNA"/>
</dbReference>
<evidence type="ECO:0000256" key="3">
    <source>
        <dbReference type="SAM" id="Phobius"/>
    </source>
</evidence>
<sequence length="536" mass="60138">MNCVKADQLSQYVDKLLTEQENKQIEDHLANCEMCRQIVTMLEEENNFLQETLKSPTLPDDFAATILEQLEPYKPEKVKPKKRVWNRVLITAAGVALALGVSTTFSPSFAELIGGIFGKQVVDEGLKMANEAGLGERLDLSVTDKGLTFKVEDVIADTSRIALSYQVLNSKGIAKNPILNHYDPNSGNDITLYDHNGKKLEQLDSSFTQEDGYALLEYSLREHPTLEAITVKFNLTELDGVKGNWQLELPIDLKEKRKHTKTYALQDEMYSVGGVNVKLGELKIAPTSSELHYETSFAKEEMNKVEEQLDVLSQKIGKNLINEGSYDTYLGYRIVNESGESVFTHNGFIEGKGHPILEGGLQSTGKWKSETGHIMWNDSFVPSKKQEKLTFVLDGVFKTVPSDFSIKVNPNQLPDFEFEGNRIAIKDVKIDNNISLESSMTPIKNEKSLIIEMEGGRGAKASQIISWVMVDEKGKAYEVNGSSEILDEKNADGLYKTKTVLEIQDIKEVPSEFTLYAVAVTRYEELKDVWKVQLNK</sequence>
<comment type="similarity">
    <text evidence="1">Belongs to the zinc-associated anti-sigma factor (ZAS) superfamily. Anti-sigma-W factor family.</text>
</comment>
<evidence type="ECO:0000313" key="6">
    <source>
        <dbReference type="EMBL" id="RKQ13390.1"/>
    </source>
</evidence>
<keyword evidence="7" id="KW-1185">Reference proteome</keyword>
<dbReference type="InterPro" id="IPR025436">
    <property type="entry name" value="DUF4179"/>
</dbReference>
<dbReference type="Proteomes" id="UP000272238">
    <property type="component" value="Unassembled WGS sequence"/>
</dbReference>
<keyword evidence="3" id="KW-0472">Membrane</keyword>
<proteinExistence type="inferred from homology"/>
<dbReference type="Pfam" id="PF13786">
    <property type="entry name" value="DUF4179"/>
    <property type="match status" value="1"/>
</dbReference>
<evidence type="ECO:0000256" key="2">
    <source>
        <dbReference type="ARBA" id="ARBA00024438"/>
    </source>
</evidence>
<dbReference type="AlphaFoldDB" id="A0A494YTG8"/>
<reference evidence="6 7" key="1">
    <citation type="journal article" date="2016" name="Antonie Van Leeuwenhoek">
        <title>Lysinibacillus endophyticus sp. nov., an indole-3-acetic acid producing endophytic bacterium isolated from corn root (Zea mays cv. Xinken-5).</title>
        <authorList>
            <person name="Yu J."/>
            <person name="Guan X."/>
            <person name="Liu C."/>
            <person name="Xiang W."/>
            <person name="Yu Z."/>
            <person name="Liu X."/>
            <person name="Wang G."/>
        </authorList>
    </citation>
    <scope>NUCLEOTIDE SEQUENCE [LARGE SCALE GENOMIC DNA]</scope>
    <source>
        <strain evidence="6 7">DSM 100506</strain>
    </source>
</reference>
<dbReference type="OrthoDB" id="2473268at2"/>
<keyword evidence="3" id="KW-0812">Transmembrane</keyword>
<gene>
    <name evidence="6" type="ORF">D8M03_16210</name>
</gene>
<evidence type="ECO:0000259" key="5">
    <source>
        <dbReference type="Pfam" id="PF13786"/>
    </source>
</evidence>
<protein>
    <recommendedName>
        <fullName evidence="2">Anti-sigma-W factor RsiW</fullName>
    </recommendedName>
</protein>
<comment type="caution">
    <text evidence="6">The sequence shown here is derived from an EMBL/GenBank/DDBJ whole genome shotgun (WGS) entry which is preliminary data.</text>
</comment>
<name>A0A494YTG8_9BACL</name>
<feature type="transmembrane region" description="Helical" evidence="3">
    <location>
        <begin position="84"/>
        <end position="105"/>
    </location>
</feature>
<accession>A0A494YTG8</accession>
<dbReference type="InterPro" id="IPR027383">
    <property type="entry name" value="Znf_put"/>
</dbReference>
<feature type="domain" description="DUF4179" evidence="5">
    <location>
        <begin position="81"/>
        <end position="167"/>
    </location>
</feature>
<dbReference type="Pfam" id="PF13490">
    <property type="entry name" value="zf-HC2"/>
    <property type="match status" value="1"/>
</dbReference>
<evidence type="ECO:0000313" key="7">
    <source>
        <dbReference type="Proteomes" id="UP000272238"/>
    </source>
</evidence>
<dbReference type="InterPro" id="IPR041916">
    <property type="entry name" value="Anti_sigma_zinc_sf"/>
</dbReference>
<dbReference type="Gene3D" id="1.10.10.1320">
    <property type="entry name" value="Anti-sigma factor, zinc-finger domain"/>
    <property type="match status" value="1"/>
</dbReference>
<feature type="domain" description="Putative zinc-finger" evidence="4">
    <location>
        <begin position="7"/>
        <end position="36"/>
    </location>
</feature>
<dbReference type="RefSeq" id="WP_121215845.1">
    <property type="nucleotide sequence ID" value="NZ_RBZN01000065.1"/>
</dbReference>
<evidence type="ECO:0000259" key="4">
    <source>
        <dbReference type="Pfam" id="PF13490"/>
    </source>
</evidence>
<dbReference type="Gene3D" id="2.60.40.1630">
    <property type="entry name" value="bacillus anthracis domain"/>
    <property type="match status" value="1"/>
</dbReference>
<keyword evidence="3" id="KW-1133">Transmembrane helix</keyword>
<organism evidence="6 7">
    <name type="scientific">Ureibacillus endophyticus</name>
    <dbReference type="NCBI Taxonomy" id="1978490"/>
    <lineage>
        <taxon>Bacteria</taxon>
        <taxon>Bacillati</taxon>
        <taxon>Bacillota</taxon>
        <taxon>Bacilli</taxon>
        <taxon>Bacillales</taxon>
        <taxon>Caryophanaceae</taxon>
        <taxon>Ureibacillus</taxon>
    </lineage>
</organism>